<evidence type="ECO:0000259" key="2">
    <source>
        <dbReference type="Pfam" id="PF17800"/>
    </source>
</evidence>
<dbReference type="OMA" id="GKNEVHI"/>
<accession>W4IT65</accession>
<name>W4IT65_PLAFP</name>
<feature type="domain" description="Nucleoplasmin-like" evidence="2">
    <location>
        <begin position="17"/>
        <end position="104"/>
    </location>
</feature>
<dbReference type="Proteomes" id="UP000019103">
    <property type="component" value="Unassembled WGS sequence"/>
</dbReference>
<gene>
    <name evidence="3" type="ORF">PFUGPA_05534</name>
</gene>
<proteinExistence type="predicted"/>
<reference evidence="3 4" key="2">
    <citation type="submission" date="2013-02" db="EMBL/GenBank/DDBJ databases">
        <title>The Genome Sequence of Plasmodium falciparum Palo Alto/Uganda.</title>
        <authorList>
            <consortium name="The Broad Institute Genome Sequencing Platform"/>
            <consortium name="The Broad Institute Genome Sequencing Center for Infectious Disease"/>
            <person name="Neafsey D."/>
            <person name="Cheeseman I."/>
            <person name="Volkman S."/>
            <person name="Adams J."/>
            <person name="Walker B."/>
            <person name="Young S.K."/>
            <person name="Zeng Q."/>
            <person name="Gargeya S."/>
            <person name="Fitzgerald M."/>
            <person name="Haas B."/>
            <person name="Abouelleil A."/>
            <person name="Alvarado L."/>
            <person name="Arachchi H.M."/>
            <person name="Berlin A.M."/>
            <person name="Chapman S.B."/>
            <person name="Dewar J."/>
            <person name="Goldberg J."/>
            <person name="Griggs A."/>
            <person name="Gujja S."/>
            <person name="Hansen M."/>
            <person name="Howarth C."/>
            <person name="Imamovic A."/>
            <person name="Larimer J."/>
            <person name="McCowan C."/>
            <person name="Murphy C."/>
            <person name="Neiman D."/>
            <person name="Pearson M."/>
            <person name="Priest M."/>
            <person name="Roberts A."/>
            <person name="Saif S."/>
            <person name="Shea T."/>
            <person name="Sisk P."/>
            <person name="Sykes S."/>
            <person name="Wortman J."/>
            <person name="Nusbaum C."/>
            <person name="Birren B."/>
        </authorList>
    </citation>
    <scope>NUCLEOTIDE SEQUENCE [LARGE SCALE GENOMIC DNA]</scope>
    <source>
        <strain evidence="3 4">Palo Alto/Uganda</strain>
    </source>
</reference>
<feature type="compositionally biased region" description="Basic and acidic residues" evidence="1">
    <location>
        <begin position="250"/>
        <end position="271"/>
    </location>
</feature>
<evidence type="ECO:0000313" key="3">
    <source>
        <dbReference type="EMBL" id="ETW52527.1"/>
    </source>
</evidence>
<dbReference type="Pfam" id="PF17800">
    <property type="entry name" value="NPL"/>
    <property type="match status" value="1"/>
</dbReference>
<dbReference type="OrthoDB" id="1902587at2759"/>
<feature type="region of interest" description="Disordered" evidence="1">
    <location>
        <begin position="146"/>
        <end position="271"/>
    </location>
</feature>
<feature type="compositionally biased region" description="Acidic residues" evidence="1">
    <location>
        <begin position="155"/>
        <end position="235"/>
    </location>
</feature>
<protein>
    <recommendedName>
        <fullName evidence="2">Nucleoplasmin-like domain-containing protein</fullName>
    </recommendedName>
</protein>
<dbReference type="Gene3D" id="2.60.120.340">
    <property type="entry name" value="Nucleoplasmin core domain"/>
    <property type="match status" value="1"/>
</dbReference>
<dbReference type="InterPro" id="IPR041232">
    <property type="entry name" value="NPL"/>
</dbReference>
<evidence type="ECO:0000256" key="1">
    <source>
        <dbReference type="SAM" id="MobiDB-lite"/>
    </source>
</evidence>
<sequence length="326" mass="37732">MYRYYKFTKHACLIRKVVKPDETVVPEVKDGYSVIHLSRACLNNPEHEGKIYVQVEDGNGCYNICCLQKNVCEDTPLDIFLMLDNDVKIKTSGSSNEVHIVGYYEVSFGQDNLDEDEDEFEDEFDNDEVRMLTKKNTLKNSLSNGISKRKKNLENNEDDETNVGRNDEDDDDEDDEDDEDEEEDDDEEDEDDEEDDEDDDDEEEEDEEDEDEEGEDEDDEEDEEEEEEEDEEGEDVENKKKGGDKKKNKRSLDNKSDGPLKKSKIDDEGQFEKDLVAFLKKNGKSKLTELGKVKKPEGLKMKLGFFIKKHSNVFKFDTEGQIVSLK</sequence>
<reference evidence="3 4" key="1">
    <citation type="submission" date="2013-02" db="EMBL/GenBank/DDBJ databases">
        <title>The Genome Annotation of Plasmodium falciparum Palo Alto/Uganda.</title>
        <authorList>
            <consortium name="The Broad Institute Genome Sequencing Platform"/>
            <consortium name="The Broad Institute Genome Sequencing Center for Infectious Disease"/>
            <person name="Neafsey D."/>
            <person name="Hoffman S."/>
            <person name="Volkman S."/>
            <person name="Rosenthal P."/>
            <person name="Walker B."/>
            <person name="Young S.K."/>
            <person name="Zeng Q."/>
            <person name="Gargeya S."/>
            <person name="Fitzgerald M."/>
            <person name="Haas B."/>
            <person name="Abouelleil A."/>
            <person name="Allen A.W."/>
            <person name="Alvarado L."/>
            <person name="Arachchi H.M."/>
            <person name="Berlin A.M."/>
            <person name="Chapman S.B."/>
            <person name="Gainer-Dewar J."/>
            <person name="Goldberg J."/>
            <person name="Griggs A."/>
            <person name="Gujja S."/>
            <person name="Hansen M."/>
            <person name="Howarth C."/>
            <person name="Imamovic A."/>
            <person name="Ireland A."/>
            <person name="Larimer J."/>
            <person name="McCowan C."/>
            <person name="Murphy C."/>
            <person name="Pearson M."/>
            <person name="Poon T.W."/>
            <person name="Priest M."/>
            <person name="Roberts A."/>
            <person name="Saif S."/>
            <person name="Shea T."/>
            <person name="Sisk P."/>
            <person name="Sykes S."/>
            <person name="Wortman J."/>
            <person name="Nusbaum C."/>
            <person name="Birren B."/>
        </authorList>
    </citation>
    <scope>NUCLEOTIDE SEQUENCE [LARGE SCALE GENOMIC DNA]</scope>
    <source>
        <strain evidence="3 4">Palo Alto/Uganda</strain>
    </source>
</reference>
<organism evidence="3 4">
    <name type="scientific">Plasmodium falciparum (isolate Palo Alto / Uganda)</name>
    <dbReference type="NCBI Taxonomy" id="57270"/>
    <lineage>
        <taxon>Eukaryota</taxon>
        <taxon>Sar</taxon>
        <taxon>Alveolata</taxon>
        <taxon>Apicomplexa</taxon>
        <taxon>Aconoidasida</taxon>
        <taxon>Haemosporida</taxon>
        <taxon>Plasmodiidae</taxon>
        <taxon>Plasmodium</taxon>
        <taxon>Plasmodium (Laverania)</taxon>
    </lineage>
</organism>
<evidence type="ECO:0000313" key="4">
    <source>
        <dbReference type="Proteomes" id="UP000019103"/>
    </source>
</evidence>
<dbReference type="AlphaFoldDB" id="W4IT65"/>
<dbReference type="EMBL" id="KI927388">
    <property type="protein sequence ID" value="ETW52527.1"/>
    <property type="molecule type" value="Genomic_DNA"/>
</dbReference>